<sequence length="320" mass="34967">MTNASYAARQPPAVEREKPVHVLVTGFGNDYHSVRVAFNTHNLKESHDQFADYIQPFLDRFPKNSSWEIASTLPALIPASSGNPTPIHIHVHHEPIRVAYKNVVDIVPKLLTTTPKPDVVLHIGLAASRRFFAIEQGAHSRGYGKTNDVDGELFPDSEAEKVFPDSQYPSVLHTGFDTEDVVSRWRTSLGYTTPDGSPAIEQLPDVRINPDAGNFLCGFIYYNSLAWCHSKNPKPPSSETNGDASNGGDASSGAKESPSVIFMHVPDLTSSESKLHEGCEVTVALIKALVESRRKVGVGRESKQTGSVVQEDDARNNKVG</sequence>
<evidence type="ECO:0000256" key="3">
    <source>
        <dbReference type="ARBA" id="ARBA00022801"/>
    </source>
</evidence>
<dbReference type="SUPFAM" id="SSF53182">
    <property type="entry name" value="Pyrrolidone carboxyl peptidase (pyroglutamate aminopeptidase)"/>
    <property type="match status" value="1"/>
</dbReference>
<evidence type="ECO:0000313" key="7">
    <source>
        <dbReference type="Proteomes" id="UP001140510"/>
    </source>
</evidence>
<keyword evidence="7" id="KW-1185">Reference proteome</keyword>
<feature type="region of interest" description="Disordered" evidence="5">
    <location>
        <begin position="233"/>
        <end position="257"/>
    </location>
</feature>
<evidence type="ECO:0000256" key="2">
    <source>
        <dbReference type="ARBA" id="ARBA00022670"/>
    </source>
</evidence>
<evidence type="ECO:0000313" key="6">
    <source>
        <dbReference type="EMBL" id="KAJ4412626.1"/>
    </source>
</evidence>
<keyword evidence="3" id="KW-0378">Hydrolase</keyword>
<dbReference type="Gene3D" id="3.40.630.20">
    <property type="entry name" value="Peptidase C15, pyroglutamyl peptidase I-like"/>
    <property type="match status" value="1"/>
</dbReference>
<feature type="region of interest" description="Disordered" evidence="5">
    <location>
        <begin position="294"/>
        <end position="320"/>
    </location>
</feature>
<feature type="compositionally biased region" description="Low complexity" evidence="5">
    <location>
        <begin position="241"/>
        <end position="254"/>
    </location>
</feature>
<dbReference type="InterPro" id="IPR016125">
    <property type="entry name" value="Peptidase_C15-like"/>
</dbReference>
<comment type="caution">
    <text evidence="6">The sequence shown here is derived from an EMBL/GenBank/DDBJ whole genome shotgun (WGS) entry which is preliminary data.</text>
</comment>
<reference evidence="6" key="1">
    <citation type="submission" date="2022-10" db="EMBL/GenBank/DDBJ databases">
        <title>Tapping the CABI collections for fungal endophytes: first genome assemblies for Collariella, Neodidymelliopsis, Ascochyta clinopodiicola, Didymella pomorum, Didymosphaeria variabile, Neocosmospora piperis and Neocucurbitaria cava.</title>
        <authorList>
            <person name="Hill R."/>
        </authorList>
    </citation>
    <scope>NUCLEOTIDE SEQUENCE</scope>
    <source>
        <strain evidence="6">IMI 355091</strain>
    </source>
</reference>
<comment type="similarity">
    <text evidence="1">Belongs to the peptidase C15 family.</text>
</comment>
<dbReference type="OrthoDB" id="407146at2759"/>
<protein>
    <recommendedName>
        <fullName evidence="8">Peptidase C15, pyroglutamyl peptidase I-like protein</fullName>
    </recommendedName>
</protein>
<evidence type="ECO:0000256" key="1">
    <source>
        <dbReference type="ARBA" id="ARBA00006641"/>
    </source>
</evidence>
<dbReference type="AlphaFoldDB" id="A0A9W8ZNE8"/>
<evidence type="ECO:0000256" key="5">
    <source>
        <dbReference type="SAM" id="MobiDB-lite"/>
    </source>
</evidence>
<organism evidence="6 7">
    <name type="scientific">Didymella pomorum</name>
    <dbReference type="NCBI Taxonomy" id="749634"/>
    <lineage>
        <taxon>Eukaryota</taxon>
        <taxon>Fungi</taxon>
        <taxon>Dikarya</taxon>
        <taxon>Ascomycota</taxon>
        <taxon>Pezizomycotina</taxon>
        <taxon>Dothideomycetes</taxon>
        <taxon>Pleosporomycetidae</taxon>
        <taxon>Pleosporales</taxon>
        <taxon>Pleosporineae</taxon>
        <taxon>Didymellaceae</taxon>
        <taxon>Didymella</taxon>
    </lineage>
</organism>
<dbReference type="PANTHER" id="PTHR23402">
    <property type="entry name" value="PROTEASE FAMILY C15 PYROGLUTAMYL-PEPTIDASE I-RELATED"/>
    <property type="match status" value="1"/>
</dbReference>
<gene>
    <name evidence="6" type="ORF">N0V91_000385</name>
</gene>
<feature type="compositionally biased region" description="Basic and acidic residues" evidence="5">
    <location>
        <begin position="294"/>
        <end position="303"/>
    </location>
</feature>
<evidence type="ECO:0000256" key="4">
    <source>
        <dbReference type="ARBA" id="ARBA00022807"/>
    </source>
</evidence>
<keyword evidence="4" id="KW-0788">Thiol protease</keyword>
<dbReference type="EMBL" id="JAPEVA010000002">
    <property type="protein sequence ID" value="KAJ4412626.1"/>
    <property type="molecule type" value="Genomic_DNA"/>
</dbReference>
<dbReference type="PANTHER" id="PTHR23402:SF1">
    <property type="entry name" value="PYROGLUTAMYL-PEPTIDASE I"/>
    <property type="match status" value="1"/>
</dbReference>
<proteinExistence type="inferred from homology"/>
<dbReference type="Proteomes" id="UP001140510">
    <property type="component" value="Unassembled WGS sequence"/>
</dbReference>
<accession>A0A9W8ZNE8</accession>
<dbReference type="GO" id="GO:0006508">
    <property type="term" value="P:proteolysis"/>
    <property type="evidence" value="ECO:0007669"/>
    <property type="project" value="UniProtKB-KW"/>
</dbReference>
<name>A0A9W8ZNE8_9PLEO</name>
<dbReference type="InterPro" id="IPR036440">
    <property type="entry name" value="Peptidase_C15-like_sf"/>
</dbReference>
<keyword evidence="2" id="KW-0645">Protease</keyword>
<dbReference type="GO" id="GO:0008234">
    <property type="term" value="F:cysteine-type peptidase activity"/>
    <property type="evidence" value="ECO:0007669"/>
    <property type="project" value="UniProtKB-KW"/>
</dbReference>
<evidence type="ECO:0008006" key="8">
    <source>
        <dbReference type="Google" id="ProtNLM"/>
    </source>
</evidence>